<dbReference type="EMBL" id="VFES01000038">
    <property type="protein sequence ID" value="TWR53088.1"/>
    <property type="molecule type" value="Genomic_DNA"/>
</dbReference>
<accession>A0A1H1GM83</accession>
<evidence type="ECO:0000313" key="4">
    <source>
        <dbReference type="Proteomes" id="UP000317267"/>
    </source>
</evidence>
<proteinExistence type="predicted"/>
<dbReference type="RefSeq" id="WP_090403236.1">
    <property type="nucleotide sequence ID" value="NZ_FNKM01000002.1"/>
</dbReference>
<reference evidence="2 4" key="2">
    <citation type="submission" date="2019-06" db="EMBL/GenBank/DDBJ databases">
        <title>Pseudomonas bimorpha sp. nov. isolated from bovine raw milk and skim milk concentrate.</title>
        <authorList>
            <person name="Hofmann K."/>
            <person name="Huptas C."/>
            <person name="Doll E."/>
            <person name="Scherer S."/>
            <person name="Wenning M."/>
        </authorList>
    </citation>
    <scope>NUCLEOTIDE SEQUENCE [LARGE SCALE GENOMIC DNA]</scope>
    <source>
        <strain evidence="2 4">DSM 17515</strain>
    </source>
</reference>
<dbReference type="AlphaFoldDB" id="A0A1H1GM83"/>
<organism evidence="2 4">
    <name type="scientific">Pseudomonas grimontii</name>
    <dbReference type="NCBI Taxonomy" id="129847"/>
    <lineage>
        <taxon>Bacteria</taxon>
        <taxon>Pseudomonadati</taxon>
        <taxon>Pseudomonadota</taxon>
        <taxon>Gammaproteobacteria</taxon>
        <taxon>Pseudomonadales</taxon>
        <taxon>Pseudomonadaceae</taxon>
        <taxon>Pseudomonas</taxon>
    </lineage>
</organism>
<protein>
    <submittedName>
        <fullName evidence="2">Uncharacterized protein</fullName>
    </submittedName>
</protein>
<gene>
    <name evidence="2" type="ORF">FIV39_31810</name>
    <name evidence="1" type="ORF">SAMN04490186_3584</name>
</gene>
<evidence type="ECO:0000313" key="3">
    <source>
        <dbReference type="Proteomes" id="UP000198740"/>
    </source>
</evidence>
<comment type="caution">
    <text evidence="2">The sequence shown here is derived from an EMBL/GenBank/DDBJ whole genome shotgun (WGS) entry which is preliminary data.</text>
</comment>
<evidence type="ECO:0000313" key="2">
    <source>
        <dbReference type="EMBL" id="TWR53088.1"/>
    </source>
</evidence>
<reference evidence="1 3" key="1">
    <citation type="submission" date="2016-10" db="EMBL/GenBank/DDBJ databases">
        <authorList>
            <person name="Varghese N."/>
            <person name="Submissions S."/>
        </authorList>
    </citation>
    <scope>NUCLEOTIDE SEQUENCE [LARGE SCALE GENOMIC DNA]</scope>
    <source>
        <strain evidence="1 3">BS2976</strain>
    </source>
</reference>
<dbReference type="Proteomes" id="UP000198740">
    <property type="component" value="Unassembled WGS sequence"/>
</dbReference>
<dbReference type="OrthoDB" id="6888920at2"/>
<dbReference type="Proteomes" id="UP000317267">
    <property type="component" value="Unassembled WGS sequence"/>
</dbReference>
<evidence type="ECO:0000313" key="1">
    <source>
        <dbReference type="EMBL" id="SDR14241.1"/>
    </source>
</evidence>
<dbReference type="EMBL" id="FNKM01000002">
    <property type="protein sequence ID" value="SDR14241.1"/>
    <property type="molecule type" value="Genomic_DNA"/>
</dbReference>
<name>A0A1H1GM83_9PSED</name>
<keyword evidence="3" id="KW-1185">Reference proteome</keyword>
<sequence>MSLLGDLKRGYALKKLTDMFEGFAEPALGANYTRNTQVISHWLDQLQGNSPQEITHTLFKQMKNTRRKNDRRRFYAQTVLLALMVESNLALDLATYSAFLCAVSSRQAGS</sequence>